<protein>
    <recommendedName>
        <fullName evidence="1">Methyltransferase domain-containing protein</fullName>
    </recommendedName>
</protein>
<dbReference type="KEGG" id="atl:Athai_43720"/>
<name>A0A7R7DS76_9ACTN</name>
<evidence type="ECO:0000313" key="2">
    <source>
        <dbReference type="EMBL" id="BCJ36869.1"/>
    </source>
</evidence>
<reference evidence="2 3" key="1">
    <citation type="submission" date="2020-08" db="EMBL/GenBank/DDBJ databases">
        <title>Whole genome shotgun sequence of Actinocatenispora thailandica NBRC 105041.</title>
        <authorList>
            <person name="Komaki H."/>
            <person name="Tamura T."/>
        </authorList>
    </citation>
    <scope>NUCLEOTIDE SEQUENCE [LARGE SCALE GENOMIC DNA]</scope>
    <source>
        <strain evidence="2 3">NBRC 105041</strain>
    </source>
</reference>
<proteinExistence type="predicted"/>
<dbReference type="EMBL" id="AP023355">
    <property type="protein sequence ID" value="BCJ36869.1"/>
    <property type="molecule type" value="Genomic_DNA"/>
</dbReference>
<organism evidence="2 3">
    <name type="scientific">Actinocatenispora thailandica</name>
    <dbReference type="NCBI Taxonomy" id="227318"/>
    <lineage>
        <taxon>Bacteria</taxon>
        <taxon>Bacillati</taxon>
        <taxon>Actinomycetota</taxon>
        <taxon>Actinomycetes</taxon>
        <taxon>Micromonosporales</taxon>
        <taxon>Micromonosporaceae</taxon>
        <taxon>Actinocatenispora</taxon>
    </lineage>
</organism>
<dbReference type="SUPFAM" id="SSF53335">
    <property type="entry name" value="S-adenosyl-L-methionine-dependent methyltransferases"/>
    <property type="match status" value="1"/>
</dbReference>
<dbReference type="AlphaFoldDB" id="A0A7R7DS76"/>
<gene>
    <name evidence="2" type="ORF">Athai_43720</name>
</gene>
<dbReference type="CDD" id="cd02440">
    <property type="entry name" value="AdoMet_MTases"/>
    <property type="match status" value="1"/>
</dbReference>
<dbReference type="Proteomes" id="UP000611640">
    <property type="component" value="Chromosome"/>
</dbReference>
<dbReference type="InterPro" id="IPR025714">
    <property type="entry name" value="Methyltranfer_dom"/>
</dbReference>
<dbReference type="InterPro" id="IPR029063">
    <property type="entry name" value="SAM-dependent_MTases_sf"/>
</dbReference>
<dbReference type="Gene3D" id="3.40.50.150">
    <property type="entry name" value="Vaccinia Virus protein VP39"/>
    <property type="match status" value="1"/>
</dbReference>
<accession>A0A7R7DS76</accession>
<feature type="domain" description="Methyltransferase" evidence="1">
    <location>
        <begin position="381"/>
        <end position="440"/>
    </location>
</feature>
<evidence type="ECO:0000259" key="1">
    <source>
        <dbReference type="Pfam" id="PF13847"/>
    </source>
</evidence>
<keyword evidence="3" id="KW-1185">Reference proteome</keyword>
<evidence type="ECO:0000313" key="3">
    <source>
        <dbReference type="Proteomes" id="UP000611640"/>
    </source>
</evidence>
<dbReference type="Pfam" id="PF13847">
    <property type="entry name" value="Methyltransf_31"/>
    <property type="match status" value="1"/>
</dbReference>
<sequence>MGQLKQRVNGLVERATGYRFVRVDRLRGLKAGMVGLVEQFTGGEVNGWVSVPRGADPVRVSLQLSGFEVAATWASDPVKRGNYGEARRFHFRIKDIWQYVKTSDKLTVSVDDVALPIAKHGMFLRPNNDGQHSLGELKRRMSNGHVFGQTGRLQLSKKLDTDWQDKVMGLYGKVRELVKEAYGYDVFFVYGTLLGAVREGGVIGHDVDFDCAYVSRHTDGRVSADELQEIAFRLVESGLDVECKRTALHIHDTSDPETRIDLFHTYFNDEGLLQFPFGVAGTTEVRRSDWSGTKEIDFCGGRGLLPVNAEQMAEHLYGENWRTPKPGFKWARDRVKSDQSGLMPLSYGEEVYWSNFYMRATFDEGSTFFEAINAREDTPNTIIDIGCGQGRDSYAFGKAGRNVLGMDRSKVGVKHAAAKAEEFGIGDRVKFTACDVSDEPALRKNLTEALAAADGPVLFYMRFFLHSLPEETQHTLMSVLSECARTGDMFAAEFRTDKDEALEKTYGKHFRRYQNGPAFGQALKDKYGFELLHEQEGRGLSVYKDEDPELYRVVAVHR</sequence>